<gene>
    <name evidence="5" type="ORF">HGRIS_000531</name>
</gene>
<dbReference type="Pfam" id="PF14228">
    <property type="entry name" value="MOR2-PAG1_mid"/>
    <property type="match status" value="1"/>
</dbReference>
<dbReference type="Pfam" id="PF14225">
    <property type="entry name" value="MOR2-PAG1_C"/>
    <property type="match status" value="1"/>
</dbReference>
<dbReference type="InterPro" id="IPR016024">
    <property type="entry name" value="ARM-type_fold"/>
</dbReference>
<feature type="compositionally biased region" description="Low complexity" evidence="1">
    <location>
        <begin position="177"/>
        <end position="195"/>
    </location>
</feature>
<feature type="region of interest" description="Disordered" evidence="1">
    <location>
        <begin position="111"/>
        <end position="131"/>
    </location>
</feature>
<feature type="compositionally biased region" description="Polar residues" evidence="1">
    <location>
        <begin position="111"/>
        <end position="127"/>
    </location>
</feature>
<evidence type="ECO:0000259" key="4">
    <source>
        <dbReference type="Pfam" id="PF14228"/>
    </source>
</evidence>
<dbReference type="SUPFAM" id="SSF48371">
    <property type="entry name" value="ARM repeat"/>
    <property type="match status" value="1"/>
</dbReference>
<feature type="region of interest" description="Disordered" evidence="1">
    <location>
        <begin position="57"/>
        <end position="82"/>
    </location>
</feature>
<evidence type="ECO:0000313" key="5">
    <source>
        <dbReference type="EMBL" id="KAL0958389.1"/>
    </source>
</evidence>
<reference evidence="6" key="1">
    <citation type="submission" date="2024-06" db="EMBL/GenBank/DDBJ databases">
        <title>Multi-omics analyses provide insights into the biosynthesis of the anticancer antibiotic pleurotin in Hohenbuehelia grisea.</title>
        <authorList>
            <person name="Weaver J.A."/>
            <person name="Alberti F."/>
        </authorList>
    </citation>
    <scope>NUCLEOTIDE SEQUENCE [LARGE SCALE GENOMIC DNA]</scope>
    <source>
        <strain evidence="6">T-177</strain>
    </source>
</reference>
<sequence>MASDGMQITIPDFDDTDYSSTTSSFGRAATGGGSAFGHGFGGGSGFGSAGFGAAANFGGASGSGQDSPTQSTPLAGLERSDKSYFTAHNRGDSIASVDSASSIATRFTTKTNPFSHASQPSTGSSPFTKKPSFASIRNAFKGGGKTPEAPPVPHIDHQAYPVLKNPFNRSTSSLNQTPTSSSRGTTSASTTTSPPYARPQTPLTEAKFGRSASTKPRSHAYAMSTHSHSGSIFHSSDAGSDFANASHYSPPPVPRVPNALFGSRSETPDLDEDKVVMDPKTPSDYALHAVFMRFASSAELKINSFLQQNIDLDPSLLESMGPTVDSKFDETLQSLGKIAQKQSKAVVDSIMRWRRSQHDPVNSEIISSHLSSNNGQARSARAQEVPSLLYERKSLASIYIMCRALIAVLQSISKDALGETLGYSLEETTFEQFRRPDLKLLAQSANHRVNAELYATLLGYLANIRFETVTDRFLAELGPVASGQVPKDLDMKYENLVKGLKHVTIKVWPPELFESGAEFLESLSKSFSNAHGLRLKTAFAEALLHLLHPIGKTAQAETNNPQWAKAIELIYPKAKEMVSKPRYWQAAYPLMVTSLCVAPQSFFLKHWLACFENGASKLKEKPHRIPVLNAMIRLIWTYLYRCQESASTTTSKLDGALKHFFPSHRSSGYPHEDVQPFVLIVHFILSRHFEYGRDLCLDLMQESAVKTAQQSGNLASILSPERTTIATQAILLSLHGIEREEATPAWPSSMDFSTVPSWDDYPTSSEFVPPSLSAKPGIQDLLDKCCATLDTIAISCGNAVGSMSVLDEQWSYAKLNPAYEESHNYVIRRHGDHAIAYPTHFVAQISMLQCCFQAWPRCLGSSISVVDAVDLLFRGVIHVEPLLAEVASDAIKRFMNDPQQALIVLGRFTSFLFNPTSISREGTGPRILVEAPQLLDLWVLVVEGWIRKLTQPSKTSLAEDETIRCAEIEAGALFLLGQEKWAIHSAGVRVIRLLGLWVQHVAPGALVPSDPPATSLRFVELLLGRGEDKQYLHGYDELLEKLELLRLEQWRQSKRVDVPLRMADSNNEKDRKLWRYVYPSLLQHATNNSSQVLSSLRETLVAAVSRYLPYISHLAGLSSRVPPGMPSRSTQGLERDGQKLVRENKLLVDQWYIWIKILCATATLSESSRPVLTQLGREHSRAPSDATFERERLSTTRGLFRYLTPFLDSEYTQFRDAAVLCISSFPPSGYPQLLEDLSLLAGRQFYDDQRSKPSSAHSDRPPHDDPRSKSGLMVSVERSRRQERLHSAVARIYYLTSPYLQHTRAAGRHAALSNVLKFVRNTQTFLLSPEMRDNPSLQRLRRYFCGIVERLFDGLASLKDSDRFIPPNMHLMLYRLCEDWCEIGPQSDSAKQRLIRMQRAAASSSQESSDAAERFQIETMILSNATIGALASLCQKAYYPPELASNSPTERSSPEYLKPLTPAGVMDRLIAILSVSHQPTVTRGKKALKSLLAHKPSEINLVEESLKRAAMIGESLNSSSGCFFQVVADIVCTSESHPFTFAQVVFVGLSNLSHPLPEVRRSAFNMLEAIHQQSSGLLSMAQFEPMVCSQAHPTYIYAHRLVSDFLAGEHPSAAFEILAQIAMSLPKTKPRNPLSVLLLLQSLEFWMPNINLQSKDGSETVSREGSSALYHLMVLTVQYAPSHTEQLLMLWTKLVEPPHERNSHFATLFLLQQSVKVGTIDFVKCSAAIIACLCQTGLGKKIFSELCSLIDPFRMLPQHEHKLAFPDAEDMEIWSDLGALFADQPRISLGMAQYSWLFLADVALQRQWEFQSELPVLLHAVFTHVDHRIVFVREQARRMLFQVLRGWMPGYGELSERGAHSNRASLKAIVSQLDQDGESAFWKEDEAGPEVEPKMKKLCATVLQLLEPLAPHLAERWASLALSWGTTCSIRSTAFRSLQIFRAVVPYASKTDVAQLLGRLSNTISSSDDKLQPFSLEIILTLKTLTSSPNLDRALVPQLFWCSLAALSTTDLLEFTEALQLFEAVLDQINLDADTEPLLSHQPPHWKDNAYLQRSLLAGLRSSSTYNATFKLLQRLSKGDDDRLVDSSGGRVRDLYTICLPWCLHAMATESVTDSLKEFVANVARLAKREGKHNIHKILNSFAKGHFRTKDDFLRQSVSSLRDYFGDQWPQIDTILLGFLLNNERWLRVYTMQILKVLFQQRVSRNPSERLGSEVLMPLLRLLENDLASNALDVLEEPLTISGGGPPAKHVLRMSMHAPTHNKLNPVAVAFGVPDETGWCIAQAESLRETCRHNIMAVFDTCSVPSRPSLIDFEPEMKFETTAQLATEDEDLGGLVQNLHELTAFFQDEDNTTKVHTPLPMPDRRLEARVAAILAKSTAIDAVTDVPQTPFLDVFRVSTILNHDDSSDYSDSDSDDDENPFIFDSPSFFRPIPQSSGYH</sequence>
<organism evidence="5 6">
    <name type="scientific">Hohenbuehelia grisea</name>
    <dbReference type="NCBI Taxonomy" id="104357"/>
    <lineage>
        <taxon>Eukaryota</taxon>
        <taxon>Fungi</taxon>
        <taxon>Dikarya</taxon>
        <taxon>Basidiomycota</taxon>
        <taxon>Agaricomycotina</taxon>
        <taxon>Agaricomycetes</taxon>
        <taxon>Agaricomycetidae</taxon>
        <taxon>Agaricales</taxon>
        <taxon>Pleurotineae</taxon>
        <taxon>Pleurotaceae</taxon>
        <taxon>Hohenbuehelia</taxon>
    </lineage>
</organism>
<dbReference type="EMBL" id="JASNQZ010000004">
    <property type="protein sequence ID" value="KAL0958389.1"/>
    <property type="molecule type" value="Genomic_DNA"/>
</dbReference>
<evidence type="ECO:0000259" key="3">
    <source>
        <dbReference type="Pfam" id="PF14225"/>
    </source>
</evidence>
<proteinExistence type="predicted"/>
<feature type="region of interest" description="Disordered" evidence="1">
    <location>
        <begin position="164"/>
        <end position="269"/>
    </location>
</feature>
<dbReference type="Proteomes" id="UP001556367">
    <property type="component" value="Unassembled WGS sequence"/>
</dbReference>
<keyword evidence="6" id="KW-1185">Reference proteome</keyword>
<dbReference type="InterPro" id="IPR025614">
    <property type="entry name" value="Cell_morpho_N"/>
</dbReference>
<dbReference type="InterPro" id="IPR025481">
    <property type="entry name" value="Cell_Morphogen_C"/>
</dbReference>
<feature type="compositionally biased region" description="Basic and acidic residues" evidence="1">
    <location>
        <begin position="1249"/>
        <end position="1268"/>
    </location>
</feature>
<dbReference type="InterPro" id="IPR029473">
    <property type="entry name" value="MOR2-PAG1_mid"/>
</dbReference>
<dbReference type="PANTHER" id="PTHR12295:SF30">
    <property type="entry name" value="PROTEIN FURRY"/>
    <property type="match status" value="1"/>
</dbReference>
<evidence type="ECO:0000313" key="6">
    <source>
        <dbReference type="Proteomes" id="UP001556367"/>
    </source>
</evidence>
<dbReference type="Pfam" id="PF14222">
    <property type="entry name" value="MOR2-PAG1_N"/>
    <property type="match status" value="1"/>
</dbReference>
<feature type="region of interest" description="Disordered" evidence="1">
    <location>
        <begin position="2405"/>
        <end position="2439"/>
    </location>
</feature>
<feature type="region of interest" description="Disordered" evidence="1">
    <location>
        <begin position="1"/>
        <end position="24"/>
    </location>
</feature>
<feature type="domain" description="Cell morphogenesis protein N-terminal" evidence="2">
    <location>
        <begin position="391"/>
        <end position="946"/>
    </location>
</feature>
<dbReference type="InterPro" id="IPR039867">
    <property type="entry name" value="Furry/Tao3/Mor2"/>
</dbReference>
<comment type="caution">
    <text evidence="5">The sequence shown here is derived from an EMBL/GenBank/DDBJ whole genome shotgun (WGS) entry which is preliminary data.</text>
</comment>
<feature type="compositionally biased region" description="Polar residues" evidence="1">
    <location>
        <begin position="224"/>
        <end position="238"/>
    </location>
</feature>
<evidence type="ECO:0000259" key="2">
    <source>
        <dbReference type="Pfam" id="PF14222"/>
    </source>
</evidence>
<dbReference type="PANTHER" id="PTHR12295">
    <property type="entry name" value="FURRY-RELATED"/>
    <property type="match status" value="1"/>
</dbReference>
<feature type="domain" description="Cell morphogenesis protein C-terminal" evidence="3">
    <location>
        <begin position="1997"/>
        <end position="2243"/>
    </location>
</feature>
<accession>A0ABR3JRY6</accession>
<feature type="domain" description="Cell morphogenesis central region" evidence="4">
    <location>
        <begin position="1787"/>
        <end position="1960"/>
    </location>
</feature>
<name>A0ABR3JRY6_9AGAR</name>
<evidence type="ECO:0000256" key="1">
    <source>
        <dbReference type="SAM" id="MobiDB-lite"/>
    </source>
</evidence>
<protein>
    <submittedName>
        <fullName evidence="5">Uncharacterized protein</fullName>
    </submittedName>
</protein>
<feature type="region of interest" description="Disordered" evidence="1">
    <location>
        <begin position="1249"/>
        <end position="1275"/>
    </location>
</feature>
<feature type="compositionally biased region" description="Acidic residues" evidence="1">
    <location>
        <begin position="2407"/>
        <end position="2419"/>
    </location>
</feature>
<feature type="region of interest" description="Disordered" evidence="1">
    <location>
        <begin position="137"/>
        <end position="156"/>
    </location>
</feature>
<feature type="compositionally biased region" description="Polar residues" evidence="1">
    <location>
        <begin position="167"/>
        <end position="176"/>
    </location>
</feature>